<dbReference type="Pfam" id="PF14223">
    <property type="entry name" value="Retrotran_gag_2"/>
    <property type="match status" value="1"/>
</dbReference>
<name>A0ABR3GEY1_9PEZI</name>
<comment type="caution">
    <text evidence="1">The sequence shown here is derived from an EMBL/GenBank/DDBJ whole genome shotgun (WGS) entry which is preliminary data.</text>
</comment>
<evidence type="ECO:0008006" key="3">
    <source>
        <dbReference type="Google" id="ProtNLM"/>
    </source>
</evidence>
<organism evidence="1 2">
    <name type="scientific">Discina gigas</name>
    <dbReference type="NCBI Taxonomy" id="1032678"/>
    <lineage>
        <taxon>Eukaryota</taxon>
        <taxon>Fungi</taxon>
        <taxon>Dikarya</taxon>
        <taxon>Ascomycota</taxon>
        <taxon>Pezizomycotina</taxon>
        <taxon>Pezizomycetes</taxon>
        <taxon>Pezizales</taxon>
        <taxon>Discinaceae</taxon>
        <taxon>Discina</taxon>
    </lineage>
</organism>
<accession>A0ABR3GEY1</accession>
<evidence type="ECO:0000313" key="1">
    <source>
        <dbReference type="EMBL" id="KAL0634536.1"/>
    </source>
</evidence>
<proteinExistence type="predicted"/>
<gene>
    <name evidence="1" type="ORF">Q9L58_006555</name>
</gene>
<dbReference type="Proteomes" id="UP001447188">
    <property type="component" value="Unassembled WGS sequence"/>
</dbReference>
<reference evidence="1 2" key="1">
    <citation type="submission" date="2024-02" db="EMBL/GenBank/DDBJ databases">
        <title>Discinaceae phylogenomics.</title>
        <authorList>
            <person name="Dirks A.C."/>
            <person name="James T.Y."/>
        </authorList>
    </citation>
    <scope>NUCLEOTIDE SEQUENCE [LARGE SCALE GENOMIC DNA]</scope>
    <source>
        <strain evidence="1 2">ACD0624</strain>
    </source>
</reference>
<sequence>MSDTDRDADTGISPLKGESDFYVWKTMVKRHLVSLDLWNIVSGATARPTAPESDSSTPTLPQKVWDRSSLLAHVLLDRHLSQEVNRDHYHHTTPQALWKSLMERYHHNDARSLLKSLNAISSLSYSDTSTESFSDYLTSFGQHWDDLCYRTEDAEPPKAGVPNSLETGLNIIANSDESKREFLLASIPQSMMVFVINLTDRLESDLNYFHLCNELEWYYSSLESSKEEEELEELAELDLEGLD</sequence>
<protein>
    <recommendedName>
        <fullName evidence="3">DUF4219 domain-containing protein</fullName>
    </recommendedName>
</protein>
<evidence type="ECO:0000313" key="2">
    <source>
        <dbReference type="Proteomes" id="UP001447188"/>
    </source>
</evidence>
<dbReference type="EMBL" id="JBBBZM010000092">
    <property type="protein sequence ID" value="KAL0634536.1"/>
    <property type="molecule type" value="Genomic_DNA"/>
</dbReference>
<keyword evidence="2" id="KW-1185">Reference proteome</keyword>